<name>A0A6J7WCW2_9CAUD</name>
<protein>
    <submittedName>
        <fullName evidence="1">Uncharacterized protein</fullName>
    </submittedName>
</protein>
<organism evidence="1">
    <name type="scientific">uncultured Caudovirales phage</name>
    <dbReference type="NCBI Taxonomy" id="2100421"/>
    <lineage>
        <taxon>Viruses</taxon>
        <taxon>Duplodnaviria</taxon>
        <taxon>Heunggongvirae</taxon>
        <taxon>Uroviricota</taxon>
        <taxon>Caudoviricetes</taxon>
        <taxon>Peduoviridae</taxon>
        <taxon>Maltschvirus</taxon>
        <taxon>Maltschvirus maltsch</taxon>
    </lineage>
</organism>
<dbReference type="EMBL" id="LR798209">
    <property type="protein sequence ID" value="CAB5187139.1"/>
    <property type="molecule type" value="Genomic_DNA"/>
</dbReference>
<evidence type="ECO:0000313" key="1">
    <source>
        <dbReference type="EMBL" id="CAB5187139.1"/>
    </source>
</evidence>
<accession>A0A6J7WCW2</accession>
<reference evidence="1" key="1">
    <citation type="submission" date="2020-05" db="EMBL/GenBank/DDBJ databases">
        <authorList>
            <person name="Chiriac C."/>
            <person name="Salcher M."/>
            <person name="Ghai R."/>
            <person name="Kavagutti S V."/>
        </authorList>
    </citation>
    <scope>NUCLEOTIDE SEQUENCE</scope>
</reference>
<proteinExistence type="predicted"/>
<sequence>MKDYEFEFNATTGAGGETVTCKMVYERDEHGPYFENIEEITFEGVSVIGLLSEEQFSELEMVGVNKLRQYIAEEKDRALEP</sequence>
<gene>
    <name evidence="1" type="ORF">UFOVP159_6</name>
</gene>